<evidence type="ECO:0000256" key="9">
    <source>
        <dbReference type="ARBA" id="ARBA00023121"/>
    </source>
</evidence>
<keyword evidence="7 16" id="KW-1133">Transmembrane helix</keyword>
<keyword evidence="4" id="KW-0138">CF(0)</keyword>
<evidence type="ECO:0000256" key="12">
    <source>
        <dbReference type="ARBA" id="ARBA00025198"/>
    </source>
</evidence>
<dbReference type="InterPro" id="IPR002379">
    <property type="entry name" value="ATPase_proteolipid_c-like_dom"/>
</dbReference>
<keyword evidence="5 16" id="KW-0812">Transmembrane</keyword>
<protein>
    <recommendedName>
        <fullName evidence="14">ATP synthase F(0) sector subunit c</fullName>
    </recommendedName>
    <alternativeName>
        <fullName evidence="15">F-type ATPase subunit c</fullName>
    </alternativeName>
    <alternativeName>
        <fullName evidence="13">Lipid-binding protein</fullName>
    </alternativeName>
</protein>
<evidence type="ECO:0000256" key="7">
    <source>
        <dbReference type="ARBA" id="ARBA00022989"/>
    </source>
</evidence>
<feature type="transmembrane region" description="Helical" evidence="16">
    <location>
        <begin position="60"/>
        <end position="84"/>
    </location>
</feature>
<evidence type="ECO:0000256" key="1">
    <source>
        <dbReference type="ARBA" id="ARBA00004141"/>
    </source>
</evidence>
<dbReference type="CDD" id="cd18185">
    <property type="entry name" value="ATP-synt_Fo_c_ATPE"/>
    <property type="match status" value="1"/>
</dbReference>
<evidence type="ECO:0000256" key="13">
    <source>
        <dbReference type="ARBA" id="ARBA00030961"/>
    </source>
</evidence>
<dbReference type="EMBL" id="CP046172">
    <property type="protein sequence ID" value="QIS09560.1"/>
    <property type="molecule type" value="Genomic_DNA"/>
</dbReference>
<dbReference type="GO" id="GO:0015986">
    <property type="term" value="P:proton motive force-driven ATP synthesis"/>
    <property type="evidence" value="ECO:0007669"/>
    <property type="project" value="InterPro"/>
</dbReference>
<reference evidence="18 19" key="1">
    <citation type="journal article" date="2019" name="ACS Chem. Biol.">
        <title>Identification and Mobilization of a Cryptic Antibiotic Biosynthesis Gene Locus from a Human-Pathogenic Nocardia Isolate.</title>
        <authorList>
            <person name="Herisse M."/>
            <person name="Ishida K."/>
            <person name="Porter J.L."/>
            <person name="Howden B."/>
            <person name="Hertweck C."/>
            <person name="Stinear T.P."/>
            <person name="Pidot S.J."/>
        </authorList>
    </citation>
    <scope>NUCLEOTIDE SEQUENCE [LARGE SCALE GENOMIC DNA]</scope>
    <source>
        <strain evidence="18 19">AUSMDU00012717</strain>
    </source>
</reference>
<proteinExistence type="inferred from homology"/>
<evidence type="ECO:0000256" key="15">
    <source>
        <dbReference type="ARBA" id="ARBA00032887"/>
    </source>
</evidence>
<evidence type="ECO:0000256" key="5">
    <source>
        <dbReference type="ARBA" id="ARBA00022692"/>
    </source>
</evidence>
<name>A0A6G9Y8W2_9NOCA</name>
<evidence type="ECO:0000256" key="6">
    <source>
        <dbReference type="ARBA" id="ARBA00022781"/>
    </source>
</evidence>
<comment type="similarity">
    <text evidence="2">Belongs to the ATPase C chain family.</text>
</comment>
<dbReference type="GO" id="GO:0045259">
    <property type="term" value="C:proton-transporting ATP synthase complex"/>
    <property type="evidence" value="ECO:0007669"/>
    <property type="project" value="UniProtKB-KW"/>
</dbReference>
<dbReference type="KEGG" id="nah:F5544_08290"/>
<dbReference type="SUPFAM" id="SSF81333">
    <property type="entry name" value="F1F0 ATP synthase subunit C"/>
    <property type="match status" value="1"/>
</dbReference>
<comment type="function">
    <text evidence="12">F(1)F(0) ATP synthase produces ATP from ADP in the presence of a proton or sodium gradient. F-type ATPases consist of two structural domains, F(1) containing the extramembraneous catalytic core and F(0) containing the membrane proton channel, linked together by a central stalk and a peripheral stalk. During catalysis, ATP synthesis in the catalytic domain of F(1) is coupled via a rotary mechanism of the central stalk subunits to proton translocation.</text>
</comment>
<dbReference type="InterPro" id="IPR020537">
    <property type="entry name" value="ATP_synth_F0_csu_DDCD_BS"/>
</dbReference>
<dbReference type="GO" id="GO:0008289">
    <property type="term" value="F:lipid binding"/>
    <property type="evidence" value="ECO:0007669"/>
    <property type="project" value="UniProtKB-KW"/>
</dbReference>
<evidence type="ECO:0000256" key="8">
    <source>
        <dbReference type="ARBA" id="ARBA00023065"/>
    </source>
</evidence>
<dbReference type="PROSITE" id="PS00605">
    <property type="entry name" value="ATPASE_C"/>
    <property type="match status" value="1"/>
</dbReference>
<evidence type="ECO:0000256" key="14">
    <source>
        <dbReference type="ARBA" id="ARBA00032200"/>
    </source>
</evidence>
<keyword evidence="19" id="KW-1185">Reference proteome</keyword>
<keyword evidence="6" id="KW-0375">Hydrogen ion transport</keyword>
<organism evidence="18 19">
    <name type="scientific">Nocardia arthritidis</name>
    <dbReference type="NCBI Taxonomy" id="228602"/>
    <lineage>
        <taxon>Bacteria</taxon>
        <taxon>Bacillati</taxon>
        <taxon>Actinomycetota</taxon>
        <taxon>Actinomycetes</taxon>
        <taxon>Mycobacteriales</taxon>
        <taxon>Nocardiaceae</taxon>
        <taxon>Nocardia</taxon>
    </lineage>
</organism>
<accession>A0A6G9Y8W2</accession>
<feature type="domain" description="V-ATPase proteolipid subunit C-like" evidence="17">
    <location>
        <begin position="18"/>
        <end position="80"/>
    </location>
</feature>
<dbReference type="Pfam" id="PF00137">
    <property type="entry name" value="ATP-synt_C"/>
    <property type="match status" value="1"/>
</dbReference>
<dbReference type="GO" id="GO:0015078">
    <property type="term" value="F:proton transmembrane transporter activity"/>
    <property type="evidence" value="ECO:0007669"/>
    <property type="project" value="InterPro"/>
</dbReference>
<comment type="subcellular location">
    <subcellularLocation>
        <location evidence="1">Membrane</location>
        <topology evidence="1">Multi-pass membrane protein</topology>
    </subcellularLocation>
</comment>
<evidence type="ECO:0000256" key="4">
    <source>
        <dbReference type="ARBA" id="ARBA00022547"/>
    </source>
</evidence>
<dbReference type="GO" id="GO:0033177">
    <property type="term" value="C:proton-transporting two-sector ATPase complex, proton-transporting domain"/>
    <property type="evidence" value="ECO:0007669"/>
    <property type="project" value="InterPro"/>
</dbReference>
<dbReference type="InterPro" id="IPR038662">
    <property type="entry name" value="ATP_synth_F0_csu_sf"/>
</dbReference>
<evidence type="ECO:0000256" key="16">
    <source>
        <dbReference type="SAM" id="Phobius"/>
    </source>
</evidence>
<dbReference type="PRINTS" id="PR00124">
    <property type="entry name" value="ATPASEC"/>
</dbReference>
<keyword evidence="3" id="KW-0813">Transport</keyword>
<keyword evidence="8" id="KW-0406">Ion transport</keyword>
<dbReference type="Gene3D" id="1.20.20.10">
    <property type="entry name" value="F1F0 ATP synthase subunit C"/>
    <property type="match status" value="1"/>
</dbReference>
<dbReference type="NCBIfam" id="TIGR01260">
    <property type="entry name" value="ATP_synt_c"/>
    <property type="match status" value="1"/>
</dbReference>
<evidence type="ECO:0000256" key="2">
    <source>
        <dbReference type="ARBA" id="ARBA00006704"/>
    </source>
</evidence>
<dbReference type="Proteomes" id="UP000503540">
    <property type="component" value="Chromosome"/>
</dbReference>
<evidence type="ECO:0000256" key="11">
    <source>
        <dbReference type="ARBA" id="ARBA00023310"/>
    </source>
</evidence>
<dbReference type="InterPro" id="IPR005953">
    <property type="entry name" value="ATP_synth_csu_bac/chlpt"/>
</dbReference>
<evidence type="ECO:0000259" key="17">
    <source>
        <dbReference type="Pfam" id="PF00137"/>
    </source>
</evidence>
<dbReference type="InterPro" id="IPR000454">
    <property type="entry name" value="ATP_synth_F0_csu"/>
</dbReference>
<keyword evidence="10 16" id="KW-0472">Membrane</keyword>
<keyword evidence="11" id="KW-0066">ATP synthesis</keyword>
<evidence type="ECO:0000313" key="18">
    <source>
        <dbReference type="EMBL" id="QIS09560.1"/>
    </source>
</evidence>
<evidence type="ECO:0000313" key="19">
    <source>
        <dbReference type="Proteomes" id="UP000503540"/>
    </source>
</evidence>
<keyword evidence="9" id="KW-0446">Lipid-binding</keyword>
<gene>
    <name evidence="18" type="primary">atpE</name>
    <name evidence="18" type="ORF">F5544_08290</name>
</gene>
<evidence type="ECO:0000256" key="10">
    <source>
        <dbReference type="ARBA" id="ARBA00023136"/>
    </source>
</evidence>
<evidence type="ECO:0000256" key="3">
    <source>
        <dbReference type="ARBA" id="ARBA00022448"/>
    </source>
</evidence>
<dbReference type="InterPro" id="IPR035921">
    <property type="entry name" value="F/V-ATP_Csub_sf"/>
</dbReference>
<sequence>MTMTDITSAAIVQAAALLAGGLMMVGGAIGAGFGNGMAASALINGVARQPESEGKLRGNFLMSVSLVDAVYFINLTFMALFAFATPGK</sequence>
<dbReference type="AlphaFoldDB" id="A0A6G9Y8W2"/>